<dbReference type="Pfam" id="PF11575">
    <property type="entry name" value="FhuF_C"/>
    <property type="match status" value="1"/>
</dbReference>
<dbReference type="AlphaFoldDB" id="A0A849AKT8"/>
<name>A0A849AKT8_9MICO</name>
<dbReference type="GO" id="GO:0051537">
    <property type="term" value="F:2 iron, 2 sulfur cluster binding"/>
    <property type="evidence" value="ECO:0007669"/>
    <property type="project" value="InterPro"/>
</dbReference>
<organism evidence="2 3">
    <name type="scientific">Flexivirga aerilata</name>
    <dbReference type="NCBI Taxonomy" id="1656889"/>
    <lineage>
        <taxon>Bacteria</taxon>
        <taxon>Bacillati</taxon>
        <taxon>Actinomycetota</taxon>
        <taxon>Actinomycetes</taxon>
        <taxon>Micrococcales</taxon>
        <taxon>Dermacoccaceae</taxon>
        <taxon>Flexivirga</taxon>
    </lineage>
</organism>
<feature type="domain" description="Ferric siderophore reductase C-terminal" evidence="1">
    <location>
        <begin position="167"/>
        <end position="189"/>
    </location>
</feature>
<gene>
    <name evidence="2" type="ORF">HJ588_14255</name>
</gene>
<proteinExistence type="predicted"/>
<sequence length="190" mass="19992">MTQLLSPAWLRQRVDTVQRLLRQPGGAPVERRVAASTAHLGIVAKLVAAHIGARALGWPGVVLSPDQVWCRETADGPLAFSFAAATYPRDPLQDSVIETFTTAVSGSFAVSERVLWGNVGSAANSTVTLMGMARPDLVPAATAEADAVLADPRVDGGGLHSGPRFRRRSCCLIYRAAGTREAVCGDCVLG</sequence>
<dbReference type="InterPro" id="IPR024726">
    <property type="entry name" value="FhuF_C"/>
</dbReference>
<evidence type="ECO:0000313" key="2">
    <source>
        <dbReference type="EMBL" id="NNG40427.1"/>
    </source>
</evidence>
<accession>A0A849AKT8</accession>
<protein>
    <submittedName>
        <fullName evidence="2">(2Fe-2S)-binding protein</fullName>
    </submittedName>
</protein>
<keyword evidence="3" id="KW-1185">Reference proteome</keyword>
<dbReference type="RefSeq" id="WP_171156682.1">
    <property type="nucleotide sequence ID" value="NZ_JABENB010000002.1"/>
</dbReference>
<reference evidence="2 3" key="1">
    <citation type="submission" date="2020-05" db="EMBL/GenBank/DDBJ databases">
        <title>Flexivirga sp. ID2601S isolated from air conditioner.</title>
        <authorList>
            <person name="Kim D.H."/>
        </authorList>
    </citation>
    <scope>NUCLEOTIDE SEQUENCE [LARGE SCALE GENOMIC DNA]</scope>
    <source>
        <strain evidence="2 3">ID2601S</strain>
    </source>
</reference>
<evidence type="ECO:0000259" key="1">
    <source>
        <dbReference type="Pfam" id="PF11575"/>
    </source>
</evidence>
<evidence type="ECO:0000313" key="3">
    <source>
        <dbReference type="Proteomes" id="UP000557772"/>
    </source>
</evidence>
<comment type="caution">
    <text evidence="2">The sequence shown here is derived from an EMBL/GenBank/DDBJ whole genome shotgun (WGS) entry which is preliminary data.</text>
</comment>
<dbReference type="Proteomes" id="UP000557772">
    <property type="component" value="Unassembled WGS sequence"/>
</dbReference>
<dbReference type="EMBL" id="JABENB010000002">
    <property type="protein sequence ID" value="NNG40427.1"/>
    <property type="molecule type" value="Genomic_DNA"/>
</dbReference>